<evidence type="ECO:0000313" key="2">
    <source>
        <dbReference type="Proteomes" id="UP000828941"/>
    </source>
</evidence>
<sequence length="260" mass="29156">MKAKLVALFLLLLIALSTKPLVGVAEAASLKPVLDTSGEKLRVGASYYVVPVRGGSGFALASLGNKTCPLDVVVVEGYHGQPLTFIPVNPQEGNTIFIGSPTAWQFMRIVLRSSTWQHVNHWVNRLIDYVISSEDSQKQSTAIYTNPEGDDVCVSVDLNIKFSGKSGCSQSTVWKIDRFDRSTRKWFVTTGGVVGNPSWRTIENWFKIEKYGNDYKLVYCPTICEYCRVHCRDVTVYEDQNGDKRLALTDEPYKVRFQQT</sequence>
<reference evidence="1 2" key="1">
    <citation type="journal article" date="2022" name="DNA Res.">
        <title>Chromosomal-level genome assembly of the orchid tree Bauhinia variegata (Leguminosae; Cercidoideae) supports the allotetraploid origin hypothesis of Bauhinia.</title>
        <authorList>
            <person name="Zhong Y."/>
            <person name="Chen Y."/>
            <person name="Zheng D."/>
            <person name="Pang J."/>
            <person name="Liu Y."/>
            <person name="Luo S."/>
            <person name="Meng S."/>
            <person name="Qian L."/>
            <person name="Wei D."/>
            <person name="Dai S."/>
            <person name="Zhou R."/>
        </authorList>
    </citation>
    <scope>NUCLEOTIDE SEQUENCE [LARGE SCALE GENOMIC DNA]</scope>
    <source>
        <strain evidence="1">BV-YZ2020</strain>
    </source>
</reference>
<accession>A0ACB9PU23</accession>
<comment type="caution">
    <text evidence="1">The sequence shown here is derived from an EMBL/GenBank/DDBJ whole genome shotgun (WGS) entry which is preliminary data.</text>
</comment>
<proteinExistence type="predicted"/>
<organism evidence="1 2">
    <name type="scientific">Bauhinia variegata</name>
    <name type="common">Purple orchid tree</name>
    <name type="synonym">Phanera variegata</name>
    <dbReference type="NCBI Taxonomy" id="167791"/>
    <lineage>
        <taxon>Eukaryota</taxon>
        <taxon>Viridiplantae</taxon>
        <taxon>Streptophyta</taxon>
        <taxon>Embryophyta</taxon>
        <taxon>Tracheophyta</taxon>
        <taxon>Spermatophyta</taxon>
        <taxon>Magnoliopsida</taxon>
        <taxon>eudicotyledons</taxon>
        <taxon>Gunneridae</taxon>
        <taxon>Pentapetalae</taxon>
        <taxon>rosids</taxon>
        <taxon>fabids</taxon>
        <taxon>Fabales</taxon>
        <taxon>Fabaceae</taxon>
        <taxon>Cercidoideae</taxon>
        <taxon>Cercideae</taxon>
        <taxon>Bauhiniinae</taxon>
        <taxon>Bauhinia</taxon>
    </lineage>
</organism>
<dbReference type="EMBL" id="CM039428">
    <property type="protein sequence ID" value="KAI4351996.1"/>
    <property type="molecule type" value="Genomic_DNA"/>
</dbReference>
<name>A0ACB9PU23_BAUVA</name>
<gene>
    <name evidence="1" type="ORF">L6164_006289</name>
</gene>
<dbReference type="Proteomes" id="UP000828941">
    <property type="component" value="Chromosome 3"/>
</dbReference>
<keyword evidence="2" id="KW-1185">Reference proteome</keyword>
<evidence type="ECO:0000313" key="1">
    <source>
        <dbReference type="EMBL" id="KAI4351996.1"/>
    </source>
</evidence>
<protein>
    <submittedName>
        <fullName evidence="1">Uncharacterized protein</fullName>
    </submittedName>
</protein>